<dbReference type="EMBL" id="BPLQ01013680">
    <property type="protein sequence ID" value="GIY74003.1"/>
    <property type="molecule type" value="Genomic_DNA"/>
</dbReference>
<sequence length="113" mass="13193">MQSKETPSNKVASPLEVRSSTLLKRKMRSSSQNQFGLDKSHYENADGAEMECLVRYTFIWVLLFHPANGCPLPRYSWKSHLSFERRRNLMLNMNSSSITPWLVLQRNESCVIW</sequence>
<accession>A0AAV4VV52</accession>
<dbReference type="Proteomes" id="UP001054837">
    <property type="component" value="Unassembled WGS sequence"/>
</dbReference>
<comment type="caution">
    <text evidence="1">The sequence shown here is derived from an EMBL/GenBank/DDBJ whole genome shotgun (WGS) entry which is preliminary data.</text>
</comment>
<keyword evidence="2" id="KW-1185">Reference proteome</keyword>
<dbReference type="AlphaFoldDB" id="A0AAV4VV52"/>
<name>A0AAV4VV52_9ARAC</name>
<protein>
    <submittedName>
        <fullName evidence="1">Uncharacterized protein</fullName>
    </submittedName>
</protein>
<gene>
    <name evidence="1" type="ORF">CDAR_100801</name>
</gene>
<reference evidence="1 2" key="1">
    <citation type="submission" date="2021-06" db="EMBL/GenBank/DDBJ databases">
        <title>Caerostris darwini draft genome.</title>
        <authorList>
            <person name="Kono N."/>
            <person name="Arakawa K."/>
        </authorList>
    </citation>
    <scope>NUCLEOTIDE SEQUENCE [LARGE SCALE GENOMIC DNA]</scope>
</reference>
<proteinExistence type="predicted"/>
<organism evidence="1 2">
    <name type="scientific">Caerostris darwini</name>
    <dbReference type="NCBI Taxonomy" id="1538125"/>
    <lineage>
        <taxon>Eukaryota</taxon>
        <taxon>Metazoa</taxon>
        <taxon>Ecdysozoa</taxon>
        <taxon>Arthropoda</taxon>
        <taxon>Chelicerata</taxon>
        <taxon>Arachnida</taxon>
        <taxon>Araneae</taxon>
        <taxon>Araneomorphae</taxon>
        <taxon>Entelegynae</taxon>
        <taxon>Araneoidea</taxon>
        <taxon>Araneidae</taxon>
        <taxon>Caerostris</taxon>
    </lineage>
</organism>
<evidence type="ECO:0000313" key="1">
    <source>
        <dbReference type="EMBL" id="GIY74003.1"/>
    </source>
</evidence>
<evidence type="ECO:0000313" key="2">
    <source>
        <dbReference type="Proteomes" id="UP001054837"/>
    </source>
</evidence>